<protein>
    <submittedName>
        <fullName evidence="4">NAD(P)H-binding protein</fullName>
    </submittedName>
</protein>
<gene>
    <name evidence="4" type="ORF">RM574_10705</name>
</gene>
<evidence type="ECO:0000256" key="2">
    <source>
        <dbReference type="ARBA" id="ARBA00023276"/>
    </source>
</evidence>
<accession>A0ABD5E4M6</accession>
<keyword evidence="1" id="KW-0602">Photosynthesis</keyword>
<organism evidence="4 5">
    <name type="scientific">Streptomyces evansiae</name>
    <dbReference type="NCBI Taxonomy" id="3075535"/>
    <lineage>
        <taxon>Bacteria</taxon>
        <taxon>Bacillati</taxon>
        <taxon>Actinomycetota</taxon>
        <taxon>Actinomycetes</taxon>
        <taxon>Kitasatosporales</taxon>
        <taxon>Streptomycetaceae</taxon>
        <taxon>Streptomyces</taxon>
    </lineage>
</organism>
<name>A0ABD5E4M6_9ACTN</name>
<evidence type="ECO:0000256" key="1">
    <source>
        <dbReference type="ARBA" id="ARBA00022531"/>
    </source>
</evidence>
<dbReference type="PANTHER" id="PTHR47128">
    <property type="match status" value="1"/>
</dbReference>
<dbReference type="InterPro" id="IPR036291">
    <property type="entry name" value="NAD(P)-bd_dom_sf"/>
</dbReference>
<dbReference type="Proteomes" id="UP001183607">
    <property type="component" value="Unassembled WGS sequence"/>
</dbReference>
<comment type="caution">
    <text evidence="4">The sequence shown here is derived from an EMBL/GenBank/DDBJ whole genome shotgun (WGS) entry which is preliminary data.</text>
</comment>
<proteinExistence type="predicted"/>
<dbReference type="Gene3D" id="3.40.50.720">
    <property type="entry name" value="NAD(P)-binding Rossmann-like Domain"/>
    <property type="match status" value="1"/>
</dbReference>
<dbReference type="PANTHER" id="PTHR47128:SF2">
    <property type="entry name" value="PROTEIN HIGH CHLOROPHYLL FLUORESCENCE PHENOTYPE 244, CHLOROPLASTIC"/>
    <property type="match status" value="1"/>
</dbReference>
<dbReference type="AlphaFoldDB" id="A0ABD5E4M6"/>
<feature type="domain" description="NAD(P)-binding" evidence="3">
    <location>
        <begin position="7"/>
        <end position="134"/>
    </location>
</feature>
<reference evidence="5" key="1">
    <citation type="submission" date="2023-07" db="EMBL/GenBank/DDBJ databases">
        <title>30 novel species of actinomycetes from the DSMZ collection.</title>
        <authorList>
            <person name="Nouioui I."/>
        </authorList>
    </citation>
    <scope>NUCLEOTIDE SEQUENCE [LARGE SCALE GENOMIC DNA]</scope>
    <source>
        <strain evidence="5">DSM 41982</strain>
    </source>
</reference>
<dbReference type="RefSeq" id="WP_007828928.1">
    <property type="nucleotide sequence ID" value="NZ_JAVRER010000012.1"/>
</dbReference>
<keyword evidence="2" id="KW-0604">Photosystem II</keyword>
<dbReference type="SUPFAM" id="SSF51735">
    <property type="entry name" value="NAD(P)-binding Rossmann-fold domains"/>
    <property type="match status" value="1"/>
</dbReference>
<dbReference type="EMBL" id="JAVRER010000012">
    <property type="protein sequence ID" value="MDT0415961.1"/>
    <property type="molecule type" value="Genomic_DNA"/>
</dbReference>
<dbReference type="GO" id="GO:0009523">
    <property type="term" value="C:photosystem II"/>
    <property type="evidence" value="ECO:0007669"/>
    <property type="project" value="UniProtKB-KW"/>
</dbReference>
<dbReference type="InterPro" id="IPR044256">
    <property type="entry name" value="HCF244-like"/>
</dbReference>
<evidence type="ECO:0000259" key="3">
    <source>
        <dbReference type="Pfam" id="PF13460"/>
    </source>
</evidence>
<dbReference type="Pfam" id="PF13460">
    <property type="entry name" value="NAD_binding_10"/>
    <property type="match status" value="1"/>
</dbReference>
<sequence>MKVGVIGGTGRIGSRLIAHLQAAGHQGVALVRSTGVDVMTGEGLREGLEGCEACVDVSTPPAYDESARDFQEQAMRHMVEAGRAAGVGHFVVLSIVGCDEVPQVPYYAAKAYQEQALADSGVPWSVLRATQFHEFIPEVMDWTTERGVVRLPPTPLQPVAVTDVVNLLVEVVLGPPTRARAALAGPESFALDDLARHVLALHPDGRAVVTDEDAGLFAAVPGRELTAPRGATIGPTTFDQWLRDSWPA</sequence>
<evidence type="ECO:0000313" key="4">
    <source>
        <dbReference type="EMBL" id="MDT0415961.1"/>
    </source>
</evidence>
<dbReference type="InterPro" id="IPR016040">
    <property type="entry name" value="NAD(P)-bd_dom"/>
</dbReference>
<dbReference type="GO" id="GO:0015979">
    <property type="term" value="P:photosynthesis"/>
    <property type="evidence" value="ECO:0007669"/>
    <property type="project" value="UniProtKB-KW"/>
</dbReference>
<evidence type="ECO:0000313" key="5">
    <source>
        <dbReference type="Proteomes" id="UP001183607"/>
    </source>
</evidence>